<comment type="caution">
    <text evidence="7">The sequence shown here is derived from an EMBL/GenBank/DDBJ whole genome shotgun (WGS) entry which is preliminary data.</text>
</comment>
<dbReference type="OrthoDB" id="655030at2759"/>
<comment type="similarity">
    <text evidence="1">Belongs to the paxM FAD-dependent monooxygenase family.</text>
</comment>
<evidence type="ECO:0000256" key="5">
    <source>
        <dbReference type="SAM" id="MobiDB-lite"/>
    </source>
</evidence>
<organism evidence="7 8">
    <name type="scientific">Dissophora globulifera</name>
    <dbReference type="NCBI Taxonomy" id="979702"/>
    <lineage>
        <taxon>Eukaryota</taxon>
        <taxon>Fungi</taxon>
        <taxon>Fungi incertae sedis</taxon>
        <taxon>Mucoromycota</taxon>
        <taxon>Mortierellomycotina</taxon>
        <taxon>Mortierellomycetes</taxon>
        <taxon>Mortierellales</taxon>
        <taxon>Mortierellaceae</taxon>
        <taxon>Dissophora</taxon>
    </lineage>
</organism>
<feature type="region of interest" description="Disordered" evidence="5">
    <location>
        <begin position="404"/>
        <end position="424"/>
    </location>
</feature>
<keyword evidence="4" id="KW-0560">Oxidoreductase</keyword>
<evidence type="ECO:0000313" key="7">
    <source>
        <dbReference type="EMBL" id="KAG0318291.1"/>
    </source>
</evidence>
<dbReference type="AlphaFoldDB" id="A0A9P6USX2"/>
<sequence length="424" mass="46587">MATPSTFHTPSTSNPKVLIIGAGMGGVTLALLLEKANIDYEIYERAKELKAVGSAIGIAPNVMPMMEQLGLLDDIKGIYQVFKQMDVYNESPDGETLELSSRTEFSELKELSGYPSVSMSRPEFHALLISRVPAHKLHLGKRVLSISQDDETGVLIRTSDGMSHEGDILVGADGAYSSVRHSLYKQLANEGLLPSSDAEDLKVCHMSILGTSNPVDPALIPPAEDGLSRGCSVVGHNKPHSLPLGANGGYVTIGDLVDNTPQENITKVMLEEKLYNTWYHRRTVLIGDACHKMLPNAGRGAVNAMLDAVILANAIYEIGVDATPRNIQSAFREYFNERFPHAKADLEASQKMAKLNAGQTWSDNLRRKVVFKFMPASLMRSYFTRTLAYRPQASFLPKVECRGSVKPEPQKKSKRYQRENAIAV</sequence>
<evidence type="ECO:0000256" key="1">
    <source>
        <dbReference type="ARBA" id="ARBA00007992"/>
    </source>
</evidence>
<evidence type="ECO:0000256" key="2">
    <source>
        <dbReference type="ARBA" id="ARBA00022630"/>
    </source>
</evidence>
<protein>
    <recommendedName>
        <fullName evidence="6">FAD-binding domain-containing protein</fullName>
    </recommendedName>
</protein>
<keyword evidence="2" id="KW-0285">Flavoprotein</keyword>
<dbReference type="InterPro" id="IPR002938">
    <property type="entry name" value="FAD-bd"/>
</dbReference>
<evidence type="ECO:0000313" key="8">
    <source>
        <dbReference type="Proteomes" id="UP000738325"/>
    </source>
</evidence>
<dbReference type="GO" id="GO:0004497">
    <property type="term" value="F:monooxygenase activity"/>
    <property type="evidence" value="ECO:0007669"/>
    <property type="project" value="InterPro"/>
</dbReference>
<feature type="domain" description="FAD-binding" evidence="6">
    <location>
        <begin position="263"/>
        <end position="323"/>
    </location>
</feature>
<dbReference type="Pfam" id="PF01494">
    <property type="entry name" value="FAD_binding_3"/>
    <property type="match status" value="2"/>
</dbReference>
<dbReference type="EMBL" id="JAAAIP010000380">
    <property type="protein sequence ID" value="KAG0318291.1"/>
    <property type="molecule type" value="Genomic_DNA"/>
</dbReference>
<reference evidence="7" key="1">
    <citation type="journal article" date="2020" name="Fungal Divers.">
        <title>Resolving the Mortierellaceae phylogeny through synthesis of multi-gene phylogenetics and phylogenomics.</title>
        <authorList>
            <person name="Vandepol N."/>
            <person name="Liber J."/>
            <person name="Desiro A."/>
            <person name="Na H."/>
            <person name="Kennedy M."/>
            <person name="Barry K."/>
            <person name="Grigoriev I.V."/>
            <person name="Miller A.N."/>
            <person name="O'Donnell K."/>
            <person name="Stajich J.E."/>
            <person name="Bonito G."/>
        </authorList>
    </citation>
    <scope>NUCLEOTIDE SEQUENCE</scope>
    <source>
        <strain evidence="7">REB-010B</strain>
    </source>
</reference>
<evidence type="ECO:0000256" key="3">
    <source>
        <dbReference type="ARBA" id="ARBA00022827"/>
    </source>
</evidence>
<gene>
    <name evidence="7" type="ORF">BGZ99_005784</name>
</gene>
<dbReference type="SUPFAM" id="SSF51905">
    <property type="entry name" value="FAD/NAD(P)-binding domain"/>
    <property type="match status" value="1"/>
</dbReference>
<feature type="domain" description="FAD-binding" evidence="6">
    <location>
        <begin position="16"/>
        <end position="186"/>
    </location>
</feature>
<keyword evidence="3" id="KW-0274">FAD</keyword>
<dbReference type="PANTHER" id="PTHR47356:SF2">
    <property type="entry name" value="FAD-BINDING DOMAIN-CONTAINING PROTEIN-RELATED"/>
    <property type="match status" value="1"/>
</dbReference>
<dbReference type="Proteomes" id="UP000738325">
    <property type="component" value="Unassembled WGS sequence"/>
</dbReference>
<dbReference type="Gene3D" id="3.50.50.60">
    <property type="entry name" value="FAD/NAD(P)-binding domain"/>
    <property type="match status" value="1"/>
</dbReference>
<dbReference type="InterPro" id="IPR050562">
    <property type="entry name" value="FAD_mOase_fung"/>
</dbReference>
<dbReference type="PANTHER" id="PTHR47356">
    <property type="entry name" value="FAD-DEPENDENT MONOOXYGENASE ASQG-RELATED"/>
    <property type="match status" value="1"/>
</dbReference>
<proteinExistence type="inferred from homology"/>
<keyword evidence="8" id="KW-1185">Reference proteome</keyword>
<evidence type="ECO:0000256" key="4">
    <source>
        <dbReference type="ARBA" id="ARBA00023002"/>
    </source>
</evidence>
<name>A0A9P6USX2_9FUNG</name>
<dbReference type="GO" id="GO:0071949">
    <property type="term" value="F:FAD binding"/>
    <property type="evidence" value="ECO:0007669"/>
    <property type="project" value="InterPro"/>
</dbReference>
<evidence type="ECO:0000259" key="6">
    <source>
        <dbReference type="Pfam" id="PF01494"/>
    </source>
</evidence>
<dbReference type="InterPro" id="IPR036188">
    <property type="entry name" value="FAD/NAD-bd_sf"/>
</dbReference>
<accession>A0A9P6USX2</accession>
<dbReference type="PRINTS" id="PR00420">
    <property type="entry name" value="RNGMNOXGNASE"/>
</dbReference>